<dbReference type="Proteomes" id="UP000549695">
    <property type="component" value="Unassembled WGS sequence"/>
</dbReference>
<evidence type="ECO:0000313" key="2">
    <source>
        <dbReference type="EMBL" id="NYG00894.1"/>
    </source>
</evidence>
<feature type="domain" description="HD" evidence="1">
    <location>
        <begin position="21"/>
        <end position="97"/>
    </location>
</feature>
<gene>
    <name evidence="2" type="ORF">HDA37_001179</name>
</gene>
<comment type="caution">
    <text evidence="2">The sequence shown here is derived from an EMBL/GenBank/DDBJ whole genome shotgun (WGS) entry which is preliminary data.</text>
</comment>
<evidence type="ECO:0000259" key="1">
    <source>
        <dbReference type="Pfam" id="PF01966"/>
    </source>
</evidence>
<evidence type="ECO:0000313" key="3">
    <source>
        <dbReference type="Proteomes" id="UP000549695"/>
    </source>
</evidence>
<dbReference type="AlphaFoldDB" id="A0A852W249"/>
<dbReference type="RefSeq" id="WP_179760495.1">
    <property type="nucleotide sequence ID" value="NZ_BAAAJZ010000008.1"/>
</dbReference>
<dbReference type="GeneID" id="98050986"/>
<dbReference type="EMBL" id="JACCCZ010000001">
    <property type="protein sequence ID" value="NYG00894.1"/>
    <property type="molecule type" value="Genomic_DNA"/>
</dbReference>
<organism evidence="2 3">
    <name type="scientific">Pseudonocardia alni</name>
    <name type="common">Amycolata alni</name>
    <dbReference type="NCBI Taxonomy" id="33907"/>
    <lineage>
        <taxon>Bacteria</taxon>
        <taxon>Bacillati</taxon>
        <taxon>Actinomycetota</taxon>
        <taxon>Actinomycetes</taxon>
        <taxon>Pseudonocardiales</taxon>
        <taxon>Pseudonocardiaceae</taxon>
        <taxon>Pseudonocardia</taxon>
    </lineage>
</organism>
<sequence length="187" mass="20624">MSTDSDRDLAELYLARALPRRWRHVQGVARRAEAVAAHLAPADGELLVTAAWLHDIGYAPPLATTGFHPLDGANAVRELGVGERLWGLVAHHSAAIHEAREFGVAEQLDQFRDEQGLGRDLLWYLDMTTSPDGQPVSFGQRMADVRARYGPEHFVGRALGPSMGDRQAAVDRALRWLVDAGHRPDHN</sequence>
<dbReference type="Gene3D" id="1.10.3210.10">
    <property type="entry name" value="Hypothetical protein af1432"/>
    <property type="match status" value="1"/>
</dbReference>
<keyword evidence="3" id="KW-1185">Reference proteome</keyword>
<dbReference type="NCBIfam" id="TIGR00277">
    <property type="entry name" value="HDIG"/>
    <property type="match status" value="1"/>
</dbReference>
<dbReference type="SUPFAM" id="SSF109604">
    <property type="entry name" value="HD-domain/PDEase-like"/>
    <property type="match status" value="1"/>
</dbReference>
<reference evidence="2 3" key="1">
    <citation type="submission" date="2020-07" db="EMBL/GenBank/DDBJ databases">
        <title>Sequencing the genomes of 1000 actinobacteria strains.</title>
        <authorList>
            <person name="Klenk H.-P."/>
        </authorList>
    </citation>
    <scope>NUCLEOTIDE SEQUENCE [LARGE SCALE GENOMIC DNA]</scope>
    <source>
        <strain evidence="2 3">DSM 44749</strain>
    </source>
</reference>
<dbReference type="InterPro" id="IPR006675">
    <property type="entry name" value="HDIG_dom"/>
</dbReference>
<proteinExistence type="predicted"/>
<accession>A0A852W249</accession>
<name>A0A852W249_PSEA5</name>
<dbReference type="InterPro" id="IPR006674">
    <property type="entry name" value="HD_domain"/>
</dbReference>
<dbReference type="Pfam" id="PF01966">
    <property type="entry name" value="HD"/>
    <property type="match status" value="1"/>
</dbReference>
<protein>
    <submittedName>
        <fullName evidence="2">Nucleotidyltransferase with HDIG domain</fullName>
    </submittedName>
</protein>